<keyword evidence="7" id="KW-1278">Translocase</keyword>
<dbReference type="InterPro" id="IPR036257">
    <property type="entry name" value="Cyt_c_oxidase_su2_TM_sf"/>
</dbReference>
<dbReference type="AlphaFoldDB" id="A0A5C8PCJ7"/>
<dbReference type="GO" id="GO:0005507">
    <property type="term" value="F:copper ion binding"/>
    <property type="evidence" value="ECO:0007669"/>
    <property type="project" value="InterPro"/>
</dbReference>
<evidence type="ECO:0000256" key="10">
    <source>
        <dbReference type="ARBA" id="ARBA00023008"/>
    </source>
</evidence>
<evidence type="ECO:0000256" key="5">
    <source>
        <dbReference type="ARBA" id="ARBA00022692"/>
    </source>
</evidence>
<feature type="domain" description="Cytochrome oxidase subunit II transmembrane region profile" evidence="18">
    <location>
        <begin position="33"/>
        <end position="128"/>
    </location>
</feature>
<evidence type="ECO:0000259" key="17">
    <source>
        <dbReference type="PROSITE" id="PS50857"/>
    </source>
</evidence>
<evidence type="ECO:0000313" key="19">
    <source>
        <dbReference type="EMBL" id="TXL71528.1"/>
    </source>
</evidence>
<comment type="similarity">
    <text evidence="2 14">Belongs to the cytochrome c oxidase subunit 2 family.</text>
</comment>
<evidence type="ECO:0000256" key="9">
    <source>
        <dbReference type="ARBA" id="ARBA00022989"/>
    </source>
</evidence>
<comment type="caution">
    <text evidence="19">The sequence shown here is derived from an EMBL/GenBank/DDBJ whole genome shotgun (WGS) entry which is preliminary data.</text>
</comment>
<comment type="subcellular location">
    <subcellularLocation>
        <location evidence="14">Cell membrane</location>
        <topology evidence="14">Multi-pass membrane protein</topology>
    </subcellularLocation>
    <subcellularLocation>
        <location evidence="1">Membrane</location>
        <topology evidence="1">Multi-pass membrane protein</topology>
    </subcellularLocation>
</comment>
<dbReference type="Gene3D" id="2.60.40.420">
    <property type="entry name" value="Cupredoxins - blue copper proteins"/>
    <property type="match status" value="1"/>
</dbReference>
<keyword evidence="9 16" id="KW-1133">Transmembrane helix</keyword>
<dbReference type="InterPro" id="IPR034210">
    <property type="entry name" value="CcO_II_C"/>
</dbReference>
<dbReference type="InterPro" id="IPR001505">
    <property type="entry name" value="Copper_CuA"/>
</dbReference>
<feature type="domain" description="Cytochrome oxidase subunit II copper A binding" evidence="17">
    <location>
        <begin position="129"/>
        <end position="269"/>
    </location>
</feature>
<dbReference type="SUPFAM" id="SSF49503">
    <property type="entry name" value="Cupredoxins"/>
    <property type="match status" value="1"/>
</dbReference>
<dbReference type="InterPro" id="IPR008972">
    <property type="entry name" value="Cupredoxin"/>
</dbReference>
<dbReference type="SUPFAM" id="SSF81464">
    <property type="entry name" value="Cytochrome c oxidase subunit II-like, transmembrane region"/>
    <property type="match status" value="1"/>
</dbReference>
<dbReference type="Proteomes" id="UP000321638">
    <property type="component" value="Unassembled WGS sequence"/>
</dbReference>
<keyword evidence="10 15" id="KW-0186">Copper</keyword>
<evidence type="ECO:0000256" key="11">
    <source>
        <dbReference type="ARBA" id="ARBA00023136"/>
    </source>
</evidence>
<accession>A0A5C8PCJ7</accession>
<comment type="catalytic activity">
    <reaction evidence="13 15">
        <text>4 Fe(II)-[cytochrome c] + O2 + 8 H(+)(in) = 4 Fe(III)-[cytochrome c] + 2 H2O + 4 H(+)(out)</text>
        <dbReference type="Rhea" id="RHEA:11436"/>
        <dbReference type="Rhea" id="RHEA-COMP:10350"/>
        <dbReference type="Rhea" id="RHEA-COMP:14399"/>
        <dbReference type="ChEBI" id="CHEBI:15377"/>
        <dbReference type="ChEBI" id="CHEBI:15378"/>
        <dbReference type="ChEBI" id="CHEBI:15379"/>
        <dbReference type="ChEBI" id="CHEBI:29033"/>
        <dbReference type="ChEBI" id="CHEBI:29034"/>
        <dbReference type="EC" id="7.1.1.9"/>
    </reaction>
</comment>
<evidence type="ECO:0000256" key="8">
    <source>
        <dbReference type="ARBA" id="ARBA00022982"/>
    </source>
</evidence>
<evidence type="ECO:0000256" key="2">
    <source>
        <dbReference type="ARBA" id="ARBA00007866"/>
    </source>
</evidence>
<reference evidence="19 20" key="1">
    <citation type="submission" date="2019-06" db="EMBL/GenBank/DDBJ databases">
        <title>New taxonomy in bacterial strain CC-CFT640, isolated from vineyard.</title>
        <authorList>
            <person name="Lin S.-Y."/>
            <person name="Tsai C.-F."/>
            <person name="Young C.-C."/>
        </authorList>
    </citation>
    <scope>NUCLEOTIDE SEQUENCE [LARGE SCALE GENOMIC DNA]</scope>
    <source>
        <strain evidence="19 20">CC-CFT640</strain>
    </source>
</reference>
<evidence type="ECO:0000256" key="7">
    <source>
        <dbReference type="ARBA" id="ARBA00022967"/>
    </source>
</evidence>
<dbReference type="GO" id="GO:0042773">
    <property type="term" value="P:ATP synthesis coupled electron transport"/>
    <property type="evidence" value="ECO:0007669"/>
    <property type="project" value="TreeGrafter"/>
</dbReference>
<evidence type="ECO:0000256" key="3">
    <source>
        <dbReference type="ARBA" id="ARBA00022448"/>
    </source>
</evidence>
<evidence type="ECO:0000313" key="20">
    <source>
        <dbReference type="Proteomes" id="UP000321638"/>
    </source>
</evidence>
<dbReference type="GO" id="GO:0004129">
    <property type="term" value="F:cytochrome-c oxidase activity"/>
    <property type="evidence" value="ECO:0007669"/>
    <property type="project" value="UniProtKB-EC"/>
</dbReference>
<keyword evidence="19" id="KW-0560">Oxidoreductase</keyword>
<keyword evidence="8 14" id="KW-0249">Electron transport</keyword>
<evidence type="ECO:0000256" key="15">
    <source>
        <dbReference type="RuleBase" id="RU004024"/>
    </source>
</evidence>
<evidence type="ECO:0000256" key="16">
    <source>
        <dbReference type="SAM" id="Phobius"/>
    </source>
</evidence>
<evidence type="ECO:0000256" key="14">
    <source>
        <dbReference type="RuleBase" id="RU000456"/>
    </source>
</evidence>
<keyword evidence="11 16" id="KW-0472">Membrane</keyword>
<dbReference type="Pfam" id="PF00116">
    <property type="entry name" value="COX2"/>
    <property type="match status" value="1"/>
</dbReference>
<keyword evidence="6 15" id="KW-0479">Metal-binding</keyword>
<protein>
    <recommendedName>
        <fullName evidence="15">Cytochrome c oxidase subunit 2</fullName>
        <ecNumber evidence="15">7.1.1.9</ecNumber>
    </recommendedName>
</protein>
<dbReference type="GO" id="GO:0016491">
    <property type="term" value="F:oxidoreductase activity"/>
    <property type="evidence" value="ECO:0007669"/>
    <property type="project" value="UniProtKB-KW"/>
</dbReference>
<dbReference type="InterPro" id="IPR011759">
    <property type="entry name" value="Cyt_c_oxidase_su2_TM_dom"/>
</dbReference>
<organism evidence="19 20">
    <name type="scientific">Vineibacter terrae</name>
    <dbReference type="NCBI Taxonomy" id="2586908"/>
    <lineage>
        <taxon>Bacteria</taxon>
        <taxon>Pseudomonadati</taxon>
        <taxon>Pseudomonadota</taxon>
        <taxon>Alphaproteobacteria</taxon>
        <taxon>Hyphomicrobiales</taxon>
        <taxon>Vineibacter</taxon>
    </lineage>
</organism>
<dbReference type="CDD" id="cd13912">
    <property type="entry name" value="CcO_II_C"/>
    <property type="match status" value="1"/>
</dbReference>
<evidence type="ECO:0000259" key="18">
    <source>
        <dbReference type="PROSITE" id="PS50999"/>
    </source>
</evidence>
<evidence type="ECO:0000256" key="13">
    <source>
        <dbReference type="ARBA" id="ARBA00047816"/>
    </source>
</evidence>
<sequence length="292" mass="31993">MMGRTRTLALAGLFGVGVASLFAGGALAQFVDLPHRGQMNLHDPATPVMEKLVSLHTGLLWVIGLITLLVLVLMLYVFVKFRASANPTPSTTTHNTLIEVAWTVIPVIILVGIAIPSFRLLYFMDRTKEAGLTVKVTAHQWYWTYEYPDFKVDAIDSRMVPLEDWAKFSDADKRDRPRLLATDNPLVVPANVNVRVLITSTDVMHSWAVPAFGVKQDAIIGRSNETWFNVVKEGLFYGQCSQICGDNHAFMPIAVKAVSKAEFDKWIAAQSKSAALAPATDVASAAPATPAR</sequence>
<evidence type="ECO:0000256" key="1">
    <source>
        <dbReference type="ARBA" id="ARBA00004141"/>
    </source>
</evidence>
<keyword evidence="3 14" id="KW-0813">Transport</keyword>
<dbReference type="EC" id="7.1.1.9" evidence="15"/>
<dbReference type="PRINTS" id="PR01166">
    <property type="entry name" value="CYCOXIDASEII"/>
</dbReference>
<dbReference type="Pfam" id="PF02790">
    <property type="entry name" value="COX2_TM"/>
    <property type="match status" value="1"/>
</dbReference>
<name>A0A5C8PCJ7_9HYPH</name>
<keyword evidence="20" id="KW-1185">Reference proteome</keyword>
<feature type="transmembrane region" description="Helical" evidence="16">
    <location>
        <begin position="52"/>
        <end position="79"/>
    </location>
</feature>
<proteinExistence type="inferred from homology"/>
<dbReference type="Gene3D" id="1.10.287.90">
    <property type="match status" value="1"/>
</dbReference>
<dbReference type="OrthoDB" id="9781261at2"/>
<dbReference type="GO" id="GO:0005886">
    <property type="term" value="C:plasma membrane"/>
    <property type="evidence" value="ECO:0007669"/>
    <property type="project" value="UniProtKB-SubCell"/>
</dbReference>
<dbReference type="PROSITE" id="PS50857">
    <property type="entry name" value="COX2_CUA"/>
    <property type="match status" value="1"/>
</dbReference>
<dbReference type="InterPro" id="IPR014222">
    <property type="entry name" value="Cyt_c_oxidase_su2"/>
</dbReference>
<evidence type="ECO:0000256" key="6">
    <source>
        <dbReference type="ARBA" id="ARBA00022723"/>
    </source>
</evidence>
<evidence type="ECO:0000256" key="4">
    <source>
        <dbReference type="ARBA" id="ARBA00022660"/>
    </source>
</evidence>
<dbReference type="PANTHER" id="PTHR22888">
    <property type="entry name" value="CYTOCHROME C OXIDASE, SUBUNIT II"/>
    <property type="match status" value="1"/>
</dbReference>
<keyword evidence="5 14" id="KW-0812">Transmembrane</keyword>
<dbReference type="NCBIfam" id="TIGR02866">
    <property type="entry name" value="CoxB"/>
    <property type="match status" value="1"/>
</dbReference>
<dbReference type="PANTHER" id="PTHR22888:SF9">
    <property type="entry name" value="CYTOCHROME C OXIDASE SUBUNIT 2"/>
    <property type="match status" value="1"/>
</dbReference>
<dbReference type="RefSeq" id="WP_147850598.1">
    <property type="nucleotide sequence ID" value="NZ_VDUZ01000042.1"/>
</dbReference>
<evidence type="ECO:0000256" key="12">
    <source>
        <dbReference type="ARBA" id="ARBA00024688"/>
    </source>
</evidence>
<dbReference type="PROSITE" id="PS50999">
    <property type="entry name" value="COX2_TM"/>
    <property type="match status" value="1"/>
</dbReference>
<gene>
    <name evidence="19" type="primary">coxB</name>
    <name evidence="19" type="ORF">FHP25_29560</name>
</gene>
<dbReference type="InterPro" id="IPR002429">
    <property type="entry name" value="CcO_II-like_C"/>
</dbReference>
<dbReference type="EMBL" id="VDUZ01000042">
    <property type="protein sequence ID" value="TXL71528.1"/>
    <property type="molecule type" value="Genomic_DNA"/>
</dbReference>
<dbReference type="InterPro" id="IPR045187">
    <property type="entry name" value="CcO_II"/>
</dbReference>
<dbReference type="PROSITE" id="PS00078">
    <property type="entry name" value="COX2"/>
    <property type="match status" value="1"/>
</dbReference>
<feature type="transmembrane region" description="Helical" evidence="16">
    <location>
        <begin position="100"/>
        <end position="122"/>
    </location>
</feature>
<keyword evidence="4 14" id="KW-0679">Respiratory chain</keyword>
<comment type="cofactor">
    <cofactor evidence="15">
        <name>Cu cation</name>
        <dbReference type="ChEBI" id="CHEBI:23378"/>
    </cofactor>
    <text evidence="15">Binds a copper A center.</text>
</comment>
<comment type="function">
    <text evidence="12 15">Subunits I and II form the functional core of the enzyme complex. Electrons originating in cytochrome c are transferred via heme a and Cu(A) to the binuclear center formed by heme a3 and Cu(B).</text>
</comment>